<sequence>MYDIAGQGPINSSGILHQRTRGRRATGPSQENSSRRFLQPKSKTCPDEPTRDGTPNRPPLRSHYLPRPVGAVSPTIRRPSMRQESEALHLYIHLVFRGIISTPELSLLRNSQAISKTKNRPLSVPYAWVRSAIILLPRIISHIQE</sequence>
<name>A0A4C1WBB4_EUMVA</name>
<reference evidence="2 3" key="1">
    <citation type="journal article" date="2019" name="Commun. Biol.">
        <title>The bagworm genome reveals a unique fibroin gene that provides high tensile strength.</title>
        <authorList>
            <person name="Kono N."/>
            <person name="Nakamura H."/>
            <person name="Ohtoshi R."/>
            <person name="Tomita M."/>
            <person name="Numata K."/>
            <person name="Arakawa K."/>
        </authorList>
    </citation>
    <scope>NUCLEOTIDE SEQUENCE [LARGE SCALE GENOMIC DNA]</scope>
</reference>
<dbReference type="AlphaFoldDB" id="A0A4C1WBB4"/>
<gene>
    <name evidence="2" type="ORF">EVAR_103031_1</name>
</gene>
<protein>
    <submittedName>
        <fullName evidence="2">Uncharacterized protein</fullName>
    </submittedName>
</protein>
<proteinExistence type="predicted"/>
<keyword evidence="3" id="KW-1185">Reference proteome</keyword>
<organism evidence="2 3">
    <name type="scientific">Eumeta variegata</name>
    <name type="common">Bagworm moth</name>
    <name type="synonym">Eumeta japonica</name>
    <dbReference type="NCBI Taxonomy" id="151549"/>
    <lineage>
        <taxon>Eukaryota</taxon>
        <taxon>Metazoa</taxon>
        <taxon>Ecdysozoa</taxon>
        <taxon>Arthropoda</taxon>
        <taxon>Hexapoda</taxon>
        <taxon>Insecta</taxon>
        <taxon>Pterygota</taxon>
        <taxon>Neoptera</taxon>
        <taxon>Endopterygota</taxon>
        <taxon>Lepidoptera</taxon>
        <taxon>Glossata</taxon>
        <taxon>Ditrysia</taxon>
        <taxon>Tineoidea</taxon>
        <taxon>Psychidae</taxon>
        <taxon>Oiketicinae</taxon>
        <taxon>Eumeta</taxon>
    </lineage>
</organism>
<evidence type="ECO:0000313" key="3">
    <source>
        <dbReference type="Proteomes" id="UP000299102"/>
    </source>
</evidence>
<feature type="compositionally biased region" description="Polar residues" evidence="1">
    <location>
        <begin position="27"/>
        <end position="36"/>
    </location>
</feature>
<feature type="region of interest" description="Disordered" evidence="1">
    <location>
        <begin position="1"/>
        <end position="74"/>
    </location>
</feature>
<accession>A0A4C1WBB4</accession>
<dbReference type="EMBL" id="BGZK01000528">
    <property type="protein sequence ID" value="GBP48666.1"/>
    <property type="molecule type" value="Genomic_DNA"/>
</dbReference>
<evidence type="ECO:0000256" key="1">
    <source>
        <dbReference type="SAM" id="MobiDB-lite"/>
    </source>
</evidence>
<evidence type="ECO:0000313" key="2">
    <source>
        <dbReference type="EMBL" id="GBP48666.1"/>
    </source>
</evidence>
<dbReference type="Proteomes" id="UP000299102">
    <property type="component" value="Unassembled WGS sequence"/>
</dbReference>
<comment type="caution">
    <text evidence="2">The sequence shown here is derived from an EMBL/GenBank/DDBJ whole genome shotgun (WGS) entry which is preliminary data.</text>
</comment>